<dbReference type="HOGENOM" id="CLU_2568151_0_0_10"/>
<keyword evidence="2" id="KW-1185">Reference proteome</keyword>
<reference evidence="2" key="1">
    <citation type="submission" date="2011-07" db="EMBL/GenBank/DDBJ databases">
        <title>The complete genome of Cyclobacterium marinum DSM 745.</title>
        <authorList>
            <person name="Lucas S."/>
            <person name="Han J."/>
            <person name="Lapidus A."/>
            <person name="Bruce D."/>
            <person name="Goodwin L."/>
            <person name="Pitluck S."/>
            <person name="Peters L."/>
            <person name="Kyrpides N."/>
            <person name="Mavromatis K."/>
            <person name="Ivanova N."/>
            <person name="Ovchinnikova G."/>
            <person name="Chertkov O."/>
            <person name="Detter J.C."/>
            <person name="Tapia R."/>
            <person name="Han C."/>
            <person name="Land M."/>
            <person name="Hauser L."/>
            <person name="Markowitz V."/>
            <person name="Cheng J.-F."/>
            <person name="Hugenholtz P."/>
            <person name="Woyke T."/>
            <person name="Wu D."/>
            <person name="Tindall B."/>
            <person name="Schuetze A."/>
            <person name="Brambilla E."/>
            <person name="Klenk H.-P."/>
            <person name="Eisen J.A."/>
        </authorList>
    </citation>
    <scope>NUCLEOTIDE SEQUENCE [LARGE SCALE GENOMIC DNA]</scope>
    <source>
        <strain evidence="2">ATCC 25205 / DSM 745 / LMG 13164 / NCIMB 1802</strain>
    </source>
</reference>
<dbReference type="Proteomes" id="UP000001635">
    <property type="component" value="Chromosome"/>
</dbReference>
<gene>
    <name evidence="1" type="ordered locus">Cycma_3607</name>
</gene>
<accession>G0J063</accession>
<sequence length="81" mass="9096">MVYRSHRGGVVIDGLYLCLIDSFEKHINNAIGEPYEGKSRSLPAFYRMRFDGGGANGLLLIIIFIRINKVSYQALLYAVSL</sequence>
<dbReference type="AlphaFoldDB" id="G0J063"/>
<protein>
    <submittedName>
        <fullName evidence="1">Uncharacterized protein</fullName>
    </submittedName>
</protein>
<evidence type="ECO:0000313" key="2">
    <source>
        <dbReference type="Proteomes" id="UP000001635"/>
    </source>
</evidence>
<proteinExistence type="predicted"/>
<name>G0J063_CYCMS</name>
<dbReference type="KEGG" id="cmr:Cycma_3607"/>
<organism evidence="1 2">
    <name type="scientific">Cyclobacterium marinum (strain ATCC 25205 / DSM 745 / LMG 13164 / NCIMB 1802)</name>
    <name type="common">Flectobacillus marinus</name>
    <dbReference type="NCBI Taxonomy" id="880070"/>
    <lineage>
        <taxon>Bacteria</taxon>
        <taxon>Pseudomonadati</taxon>
        <taxon>Bacteroidota</taxon>
        <taxon>Cytophagia</taxon>
        <taxon>Cytophagales</taxon>
        <taxon>Cyclobacteriaceae</taxon>
        <taxon>Cyclobacterium</taxon>
    </lineage>
</organism>
<dbReference type="EMBL" id="CP002955">
    <property type="protein sequence ID" value="AEL27324.1"/>
    <property type="molecule type" value="Genomic_DNA"/>
</dbReference>
<evidence type="ECO:0000313" key="1">
    <source>
        <dbReference type="EMBL" id="AEL27324.1"/>
    </source>
</evidence>